<dbReference type="EMBL" id="JALNTZ010000001">
    <property type="protein sequence ID" value="KAJ3665317.1"/>
    <property type="molecule type" value="Genomic_DNA"/>
</dbReference>
<organism evidence="1 2">
    <name type="scientific">Zophobas morio</name>
    <dbReference type="NCBI Taxonomy" id="2755281"/>
    <lineage>
        <taxon>Eukaryota</taxon>
        <taxon>Metazoa</taxon>
        <taxon>Ecdysozoa</taxon>
        <taxon>Arthropoda</taxon>
        <taxon>Hexapoda</taxon>
        <taxon>Insecta</taxon>
        <taxon>Pterygota</taxon>
        <taxon>Neoptera</taxon>
        <taxon>Endopterygota</taxon>
        <taxon>Coleoptera</taxon>
        <taxon>Polyphaga</taxon>
        <taxon>Cucujiformia</taxon>
        <taxon>Tenebrionidae</taxon>
        <taxon>Zophobas</taxon>
    </lineage>
</organism>
<name>A0AA38MRP3_9CUCU</name>
<evidence type="ECO:0000313" key="2">
    <source>
        <dbReference type="Proteomes" id="UP001168821"/>
    </source>
</evidence>
<gene>
    <name evidence="1" type="ORF">Zmor_000817</name>
</gene>
<dbReference type="Proteomes" id="UP001168821">
    <property type="component" value="Unassembled WGS sequence"/>
</dbReference>
<sequence length="108" mass="12821">MISDLIRLIPRVRGPTLEKRKILGSVTYQFYYTVHSEALKIENWRNKIKSTQKNLARRICGIYRTLSKEAPAVFTGLFPNELLPKRRIEIYEKKKAKKEIREATKENW</sequence>
<comment type="caution">
    <text evidence="1">The sequence shown here is derived from an EMBL/GenBank/DDBJ whole genome shotgun (WGS) entry which is preliminary data.</text>
</comment>
<protein>
    <submittedName>
        <fullName evidence="1">Uncharacterized protein</fullName>
    </submittedName>
</protein>
<evidence type="ECO:0000313" key="1">
    <source>
        <dbReference type="EMBL" id="KAJ3665317.1"/>
    </source>
</evidence>
<keyword evidence="2" id="KW-1185">Reference proteome</keyword>
<dbReference type="AlphaFoldDB" id="A0AA38MRP3"/>
<accession>A0AA38MRP3</accession>
<proteinExistence type="predicted"/>
<reference evidence="1" key="1">
    <citation type="journal article" date="2023" name="G3 (Bethesda)">
        <title>Whole genome assemblies of Zophobas morio and Tenebrio molitor.</title>
        <authorList>
            <person name="Kaur S."/>
            <person name="Stinson S.A."/>
            <person name="diCenzo G.C."/>
        </authorList>
    </citation>
    <scope>NUCLEOTIDE SEQUENCE</scope>
    <source>
        <strain evidence="1">QUZm001</strain>
    </source>
</reference>